<dbReference type="InterPro" id="IPR020479">
    <property type="entry name" value="HD_metazoa"/>
</dbReference>
<name>A0ABQ9EQ22_TEGGR</name>
<feature type="domain" description="Homeobox" evidence="10">
    <location>
        <begin position="6"/>
        <end position="66"/>
    </location>
</feature>
<keyword evidence="5 7" id="KW-0539">Nucleus</keyword>
<dbReference type="Gene3D" id="1.10.10.60">
    <property type="entry name" value="Homeodomain-like"/>
    <property type="match status" value="1"/>
</dbReference>
<evidence type="ECO:0000259" key="10">
    <source>
        <dbReference type="PROSITE" id="PS50071"/>
    </source>
</evidence>
<dbReference type="Pfam" id="PF00046">
    <property type="entry name" value="Homeodomain"/>
    <property type="match status" value="1"/>
</dbReference>
<evidence type="ECO:0000313" key="12">
    <source>
        <dbReference type="Proteomes" id="UP001217089"/>
    </source>
</evidence>
<keyword evidence="2" id="KW-0217">Developmental protein</keyword>
<dbReference type="CDD" id="cd00086">
    <property type="entry name" value="homeodomain"/>
    <property type="match status" value="1"/>
</dbReference>
<keyword evidence="4 7" id="KW-0371">Homeobox</keyword>
<dbReference type="InterPro" id="IPR001356">
    <property type="entry name" value="HD"/>
</dbReference>
<organism evidence="11 12">
    <name type="scientific">Tegillarca granosa</name>
    <name type="common">Malaysian cockle</name>
    <name type="synonym">Anadara granosa</name>
    <dbReference type="NCBI Taxonomy" id="220873"/>
    <lineage>
        <taxon>Eukaryota</taxon>
        <taxon>Metazoa</taxon>
        <taxon>Spiralia</taxon>
        <taxon>Lophotrochozoa</taxon>
        <taxon>Mollusca</taxon>
        <taxon>Bivalvia</taxon>
        <taxon>Autobranchia</taxon>
        <taxon>Pteriomorphia</taxon>
        <taxon>Arcoida</taxon>
        <taxon>Arcoidea</taxon>
        <taxon>Arcidae</taxon>
        <taxon>Tegillarca</taxon>
    </lineage>
</organism>
<comment type="similarity">
    <text evidence="6">Belongs to the even-skipped homeobox family.</text>
</comment>
<gene>
    <name evidence="11" type="ORF">KUTeg_015425</name>
</gene>
<evidence type="ECO:0000256" key="4">
    <source>
        <dbReference type="ARBA" id="ARBA00023155"/>
    </source>
</evidence>
<dbReference type="SUPFAM" id="SSF46689">
    <property type="entry name" value="Homeodomain-like"/>
    <property type="match status" value="1"/>
</dbReference>
<proteinExistence type="inferred from homology"/>
<feature type="compositionally biased region" description="Polar residues" evidence="9">
    <location>
        <begin position="203"/>
        <end position="221"/>
    </location>
</feature>
<dbReference type="PANTHER" id="PTHR46294">
    <property type="entry name" value="SEGMENTATION PROTEIN EVEN-SKIPPED"/>
    <property type="match status" value="1"/>
</dbReference>
<sequence>YTNDDSNVRRYRTAFTREQISRLEKEFYKENYVSRPRRCELAKALNLAENTIKVWFQNRRMKDKRQRMAMAWPYGIADPHLYAYLAAAAASYPYGISAANSNPLNYYTSLGGLQRSPQSFGQFSFPGPLRQRSELLHSMPNSLLRPPTMPMPHSIQGSGGLGCNIHPSLENASSLLGHSGGSSPSADNCNSCNPILGGVSNLPNSLPTQAPKAHSNTTSQGLFRPFQSEVERT</sequence>
<reference evidence="11 12" key="1">
    <citation type="submission" date="2022-12" db="EMBL/GenBank/DDBJ databases">
        <title>Chromosome-level genome of Tegillarca granosa.</title>
        <authorList>
            <person name="Kim J."/>
        </authorList>
    </citation>
    <scope>NUCLEOTIDE SEQUENCE [LARGE SCALE GENOMIC DNA]</scope>
    <source>
        <strain evidence="11">Teg-2019</strain>
        <tissue evidence="11">Adductor muscle</tissue>
    </source>
</reference>
<evidence type="ECO:0000256" key="2">
    <source>
        <dbReference type="ARBA" id="ARBA00022473"/>
    </source>
</evidence>
<comment type="subcellular location">
    <subcellularLocation>
        <location evidence="1 7 8">Nucleus</location>
    </subcellularLocation>
</comment>
<dbReference type="PROSITE" id="PS00027">
    <property type="entry name" value="HOMEOBOX_1"/>
    <property type="match status" value="1"/>
</dbReference>
<dbReference type="SMART" id="SM00389">
    <property type="entry name" value="HOX"/>
    <property type="match status" value="1"/>
</dbReference>
<protein>
    <recommendedName>
        <fullName evidence="10">Homeobox domain-containing protein</fullName>
    </recommendedName>
</protein>
<evidence type="ECO:0000256" key="8">
    <source>
        <dbReference type="RuleBase" id="RU000682"/>
    </source>
</evidence>
<dbReference type="Proteomes" id="UP001217089">
    <property type="component" value="Unassembled WGS sequence"/>
</dbReference>
<feature type="region of interest" description="Disordered" evidence="9">
    <location>
        <begin position="203"/>
        <end position="233"/>
    </location>
</feature>
<dbReference type="EMBL" id="JARBDR010000793">
    <property type="protein sequence ID" value="KAJ8307341.1"/>
    <property type="molecule type" value="Genomic_DNA"/>
</dbReference>
<accession>A0ABQ9EQ22</accession>
<evidence type="ECO:0000256" key="5">
    <source>
        <dbReference type="ARBA" id="ARBA00023242"/>
    </source>
</evidence>
<evidence type="ECO:0000313" key="11">
    <source>
        <dbReference type="EMBL" id="KAJ8307341.1"/>
    </source>
</evidence>
<dbReference type="PROSITE" id="PS50071">
    <property type="entry name" value="HOMEOBOX_2"/>
    <property type="match status" value="1"/>
</dbReference>
<evidence type="ECO:0000256" key="3">
    <source>
        <dbReference type="ARBA" id="ARBA00023125"/>
    </source>
</evidence>
<evidence type="ECO:0000256" key="7">
    <source>
        <dbReference type="PROSITE-ProRule" id="PRU00108"/>
    </source>
</evidence>
<comment type="caution">
    <text evidence="11">The sequence shown here is derived from an EMBL/GenBank/DDBJ whole genome shotgun (WGS) entry which is preliminary data.</text>
</comment>
<feature type="DNA-binding region" description="Homeobox" evidence="7">
    <location>
        <begin position="8"/>
        <end position="67"/>
    </location>
</feature>
<feature type="non-terminal residue" evidence="11">
    <location>
        <position position="1"/>
    </location>
</feature>
<keyword evidence="12" id="KW-1185">Reference proteome</keyword>
<evidence type="ECO:0000256" key="1">
    <source>
        <dbReference type="ARBA" id="ARBA00004123"/>
    </source>
</evidence>
<keyword evidence="3 7" id="KW-0238">DNA-binding</keyword>
<dbReference type="PANTHER" id="PTHR46294:SF4">
    <property type="entry name" value="SEGMENTATION PROTEIN EVEN-SKIPPED"/>
    <property type="match status" value="1"/>
</dbReference>
<evidence type="ECO:0000256" key="9">
    <source>
        <dbReference type="SAM" id="MobiDB-lite"/>
    </source>
</evidence>
<dbReference type="InterPro" id="IPR017970">
    <property type="entry name" value="Homeobox_CS"/>
</dbReference>
<dbReference type="PRINTS" id="PR00024">
    <property type="entry name" value="HOMEOBOX"/>
</dbReference>
<dbReference type="InterPro" id="IPR009057">
    <property type="entry name" value="Homeodomain-like_sf"/>
</dbReference>
<dbReference type="InterPro" id="IPR052002">
    <property type="entry name" value="Even-skipped_HD"/>
</dbReference>
<evidence type="ECO:0000256" key="6">
    <source>
        <dbReference type="ARBA" id="ARBA00038449"/>
    </source>
</evidence>